<feature type="compositionally biased region" description="Basic residues" evidence="1">
    <location>
        <begin position="1"/>
        <end position="13"/>
    </location>
</feature>
<sequence length="178" mass="20657">MRRRGRPPTRRAAARTPAPAKEHVDESVNVPTHSLPPQPVVLEGGLRDSVQLAQMLAAAFHQPREPNVSIELSRKLGAKPYDGCTEEQMVTYSAFLLKDRAKDWWKALQRRHPEGVSWVDFRREFSEKFYPKSYKDARVEEFFRLEQGNMSVADYERRFLELIRAMPYIADNEEEKGP</sequence>
<dbReference type="PANTHER" id="PTHR34482:SF49">
    <property type="entry name" value="RETROTRANSPOSON GAG DOMAIN-CONTAINING PROTEIN"/>
    <property type="match status" value="1"/>
</dbReference>
<accession>A0ABQ8HZH7</accession>
<dbReference type="EMBL" id="JAFEMO010000006">
    <property type="protein sequence ID" value="KAH7569592.1"/>
    <property type="molecule type" value="Genomic_DNA"/>
</dbReference>
<comment type="caution">
    <text evidence="3">The sequence shown here is derived from an EMBL/GenBank/DDBJ whole genome shotgun (WGS) entry which is preliminary data.</text>
</comment>
<gene>
    <name evidence="3" type="ORF">JRO89_XS06G0201200</name>
</gene>
<dbReference type="InterPro" id="IPR005162">
    <property type="entry name" value="Retrotrans_gag_dom"/>
</dbReference>
<dbReference type="PANTHER" id="PTHR34482">
    <property type="entry name" value="DNA DAMAGE-INDUCIBLE PROTEIN 1-LIKE"/>
    <property type="match status" value="1"/>
</dbReference>
<evidence type="ECO:0000313" key="4">
    <source>
        <dbReference type="Proteomes" id="UP000827721"/>
    </source>
</evidence>
<reference evidence="3 4" key="1">
    <citation type="submission" date="2021-02" db="EMBL/GenBank/DDBJ databases">
        <title>Plant Genome Project.</title>
        <authorList>
            <person name="Zhang R.-G."/>
        </authorList>
    </citation>
    <scope>NUCLEOTIDE SEQUENCE [LARGE SCALE GENOMIC DNA]</scope>
    <source>
        <tissue evidence="3">Leaves</tissue>
    </source>
</reference>
<dbReference type="Pfam" id="PF03732">
    <property type="entry name" value="Retrotrans_gag"/>
    <property type="match status" value="1"/>
</dbReference>
<dbReference type="Proteomes" id="UP000827721">
    <property type="component" value="Unassembled WGS sequence"/>
</dbReference>
<evidence type="ECO:0000256" key="1">
    <source>
        <dbReference type="SAM" id="MobiDB-lite"/>
    </source>
</evidence>
<protein>
    <recommendedName>
        <fullName evidence="2">Retrotransposon gag domain-containing protein</fullName>
    </recommendedName>
</protein>
<proteinExistence type="predicted"/>
<evidence type="ECO:0000259" key="2">
    <source>
        <dbReference type="Pfam" id="PF03732"/>
    </source>
</evidence>
<keyword evidence="4" id="KW-1185">Reference proteome</keyword>
<feature type="domain" description="Retrotransposon gag" evidence="2">
    <location>
        <begin position="94"/>
        <end position="168"/>
    </location>
</feature>
<feature type="region of interest" description="Disordered" evidence="1">
    <location>
        <begin position="1"/>
        <end position="36"/>
    </location>
</feature>
<organism evidence="3 4">
    <name type="scientific">Xanthoceras sorbifolium</name>
    <dbReference type="NCBI Taxonomy" id="99658"/>
    <lineage>
        <taxon>Eukaryota</taxon>
        <taxon>Viridiplantae</taxon>
        <taxon>Streptophyta</taxon>
        <taxon>Embryophyta</taxon>
        <taxon>Tracheophyta</taxon>
        <taxon>Spermatophyta</taxon>
        <taxon>Magnoliopsida</taxon>
        <taxon>eudicotyledons</taxon>
        <taxon>Gunneridae</taxon>
        <taxon>Pentapetalae</taxon>
        <taxon>rosids</taxon>
        <taxon>malvids</taxon>
        <taxon>Sapindales</taxon>
        <taxon>Sapindaceae</taxon>
        <taxon>Xanthoceroideae</taxon>
        <taxon>Xanthoceras</taxon>
    </lineage>
</organism>
<name>A0ABQ8HZH7_9ROSI</name>
<evidence type="ECO:0000313" key="3">
    <source>
        <dbReference type="EMBL" id="KAH7569592.1"/>
    </source>
</evidence>